<dbReference type="EMBL" id="LASV01000663">
    <property type="protein sequence ID" value="KKA17367.1"/>
    <property type="molecule type" value="Genomic_DNA"/>
</dbReference>
<dbReference type="AlphaFoldDB" id="A0A0F4YGJ4"/>
<protein>
    <submittedName>
        <fullName evidence="2">Uncharacterized protein</fullName>
    </submittedName>
</protein>
<proteinExistence type="predicted"/>
<feature type="non-terminal residue" evidence="2">
    <location>
        <position position="1"/>
    </location>
</feature>
<gene>
    <name evidence="2" type="ORF">T310_8799</name>
</gene>
<comment type="caution">
    <text evidence="2">The sequence shown here is derived from an EMBL/GenBank/DDBJ whole genome shotgun (WGS) entry which is preliminary data.</text>
</comment>
<evidence type="ECO:0000256" key="1">
    <source>
        <dbReference type="SAM" id="MobiDB-lite"/>
    </source>
</evidence>
<feature type="compositionally biased region" description="Polar residues" evidence="1">
    <location>
        <begin position="228"/>
        <end position="237"/>
    </location>
</feature>
<feature type="region of interest" description="Disordered" evidence="1">
    <location>
        <begin position="221"/>
        <end position="246"/>
    </location>
</feature>
<organism evidence="2 3">
    <name type="scientific">Rasamsonia emersonii (strain ATCC 16479 / CBS 393.64 / IMI 116815)</name>
    <dbReference type="NCBI Taxonomy" id="1408163"/>
    <lineage>
        <taxon>Eukaryota</taxon>
        <taxon>Fungi</taxon>
        <taxon>Dikarya</taxon>
        <taxon>Ascomycota</taxon>
        <taxon>Pezizomycotina</taxon>
        <taxon>Eurotiomycetes</taxon>
        <taxon>Eurotiomycetidae</taxon>
        <taxon>Eurotiales</taxon>
        <taxon>Trichocomaceae</taxon>
        <taxon>Rasamsonia</taxon>
    </lineage>
</organism>
<dbReference type="Proteomes" id="UP000053958">
    <property type="component" value="Unassembled WGS sequence"/>
</dbReference>
<sequence>FWVDRAPTGLICCHAGAWGRAGASSCVHLSRQSKSSAVPTGRLSSAGEVELAAARGRTRTVPGKALRAGLDEAFPLRPLPPVEGCLRCAAIRAAAGQPSSCFRMAPACHPATSRLHAAHPHPAPSTPHGRPRLPLTASPGPVLGRAFPETAPAPVVLAVACPFLAGCNEQAQTQAAAPWHVAHAASTFLVLHALFRCRGFAQPAPPLVLAPSVARPAFSFRLPHAQRSKTSPNSQARRATEPTAEC</sequence>
<evidence type="ECO:0000313" key="2">
    <source>
        <dbReference type="EMBL" id="KKA17367.1"/>
    </source>
</evidence>
<accession>A0A0F4YGJ4</accession>
<dbReference type="GeneID" id="25320954"/>
<reference evidence="2 3" key="1">
    <citation type="submission" date="2015-04" db="EMBL/GenBank/DDBJ databases">
        <authorList>
            <person name="Heijne W.H."/>
            <person name="Fedorova N.D."/>
            <person name="Nierman W.C."/>
            <person name="Vollebregt A.W."/>
            <person name="Zhao Z."/>
            <person name="Wu L."/>
            <person name="Kumar M."/>
            <person name="Stam H."/>
            <person name="van den Berg M.A."/>
            <person name="Pel H.J."/>
        </authorList>
    </citation>
    <scope>NUCLEOTIDE SEQUENCE [LARGE SCALE GENOMIC DNA]</scope>
    <source>
        <strain evidence="2 3">CBS 393.64</strain>
    </source>
</reference>
<dbReference type="RefSeq" id="XP_013323979.1">
    <property type="nucleotide sequence ID" value="XM_013468525.1"/>
</dbReference>
<evidence type="ECO:0000313" key="3">
    <source>
        <dbReference type="Proteomes" id="UP000053958"/>
    </source>
</evidence>
<name>A0A0F4YGJ4_RASE3</name>
<keyword evidence="3" id="KW-1185">Reference proteome</keyword>